<organism evidence="1">
    <name type="scientific">Anguilla anguilla</name>
    <name type="common">European freshwater eel</name>
    <name type="synonym">Muraena anguilla</name>
    <dbReference type="NCBI Taxonomy" id="7936"/>
    <lineage>
        <taxon>Eukaryota</taxon>
        <taxon>Metazoa</taxon>
        <taxon>Chordata</taxon>
        <taxon>Craniata</taxon>
        <taxon>Vertebrata</taxon>
        <taxon>Euteleostomi</taxon>
        <taxon>Actinopterygii</taxon>
        <taxon>Neopterygii</taxon>
        <taxon>Teleostei</taxon>
        <taxon>Anguilliformes</taxon>
        <taxon>Anguillidae</taxon>
        <taxon>Anguilla</taxon>
    </lineage>
</organism>
<proteinExistence type="predicted"/>
<name>A0A0E9WUY5_ANGAN</name>
<protein>
    <submittedName>
        <fullName evidence="1">Uncharacterized protein</fullName>
    </submittedName>
</protein>
<accession>A0A0E9WUY5</accession>
<dbReference type="EMBL" id="GBXM01014526">
    <property type="protein sequence ID" value="JAH94051.1"/>
    <property type="molecule type" value="Transcribed_RNA"/>
</dbReference>
<evidence type="ECO:0000313" key="1">
    <source>
        <dbReference type="EMBL" id="JAH94051.1"/>
    </source>
</evidence>
<reference evidence="1" key="1">
    <citation type="submission" date="2014-11" db="EMBL/GenBank/DDBJ databases">
        <authorList>
            <person name="Amaro Gonzalez C."/>
        </authorList>
    </citation>
    <scope>NUCLEOTIDE SEQUENCE</scope>
</reference>
<reference evidence="1" key="2">
    <citation type="journal article" date="2015" name="Fish Shellfish Immunol.">
        <title>Early steps in the European eel (Anguilla anguilla)-Vibrio vulnificus interaction in the gills: Role of the RtxA13 toxin.</title>
        <authorList>
            <person name="Callol A."/>
            <person name="Pajuelo D."/>
            <person name="Ebbesson L."/>
            <person name="Teles M."/>
            <person name="MacKenzie S."/>
            <person name="Amaro C."/>
        </authorList>
    </citation>
    <scope>NUCLEOTIDE SEQUENCE</scope>
</reference>
<dbReference type="AlphaFoldDB" id="A0A0E9WUY5"/>
<sequence>MMSSCASEALSRVYWGPTAGFSQPESIPVRRAAAHSAFSSFVEENRATPNDAGLLCHGVSWVDFCGTTTAHYRHSASISKHLQVLTEIHIGQHLNDHIRSLSIGSLHDPVDVVFLSVVEDLVSSIPHHQSLPLWSSCRSQYLHPKGSGDLARCNPHPSTGPMNKNGLSCFALGLFGRERGMQ</sequence>